<dbReference type="SUPFAM" id="SSF51206">
    <property type="entry name" value="cAMP-binding domain-like"/>
    <property type="match status" value="1"/>
</dbReference>
<dbReference type="InterPro" id="IPR012338">
    <property type="entry name" value="Beta-lactam/transpept-like"/>
</dbReference>
<dbReference type="Gene3D" id="2.60.120.10">
    <property type="entry name" value="Jelly Rolls"/>
    <property type="match status" value="1"/>
</dbReference>
<evidence type="ECO:0000256" key="2">
    <source>
        <dbReference type="ARBA" id="ARBA00011881"/>
    </source>
</evidence>
<dbReference type="InterPro" id="IPR036513">
    <property type="entry name" value="STAS_dom_sf"/>
</dbReference>
<evidence type="ECO:0000259" key="8">
    <source>
        <dbReference type="PROSITE" id="PS50042"/>
    </source>
</evidence>
<evidence type="ECO:0000256" key="7">
    <source>
        <dbReference type="HAMAP-Rule" id="MF_00313"/>
    </source>
</evidence>
<evidence type="ECO:0000313" key="11">
    <source>
        <dbReference type="Proteomes" id="UP000195913"/>
    </source>
</evidence>
<dbReference type="SMART" id="SM00100">
    <property type="entry name" value="cNMP"/>
    <property type="match status" value="1"/>
</dbReference>
<feature type="binding site" evidence="7">
    <location>
        <position position="114"/>
    </location>
    <ligand>
        <name>substrate</name>
    </ligand>
</feature>
<dbReference type="PANTHER" id="PTHR12544:SF29">
    <property type="entry name" value="GLUTAMINASE"/>
    <property type="match status" value="1"/>
</dbReference>
<accession>A0A1R4EPC6</accession>
<dbReference type="Pfam" id="PF00027">
    <property type="entry name" value="cNMP_binding"/>
    <property type="match status" value="1"/>
</dbReference>
<dbReference type="SUPFAM" id="SSF56601">
    <property type="entry name" value="beta-lactamase/transpeptidase-like"/>
    <property type="match status" value="1"/>
</dbReference>
<dbReference type="RefSeq" id="WP_086993629.1">
    <property type="nucleotide sequence ID" value="NZ_FUHW01000001.1"/>
</dbReference>
<dbReference type="Pfam" id="PF04960">
    <property type="entry name" value="Glutaminase"/>
    <property type="match status" value="1"/>
</dbReference>
<dbReference type="InterPro" id="IPR002645">
    <property type="entry name" value="STAS_dom"/>
</dbReference>
<dbReference type="NCBIfam" id="TIGR03814">
    <property type="entry name" value="Gln_ase"/>
    <property type="match status" value="1"/>
</dbReference>
<evidence type="ECO:0000256" key="1">
    <source>
        <dbReference type="ARBA" id="ARBA00011076"/>
    </source>
</evidence>
<feature type="binding site" evidence="7">
    <location>
        <position position="165"/>
    </location>
    <ligand>
        <name>substrate</name>
    </ligand>
</feature>
<feature type="binding site" evidence="7">
    <location>
        <position position="259"/>
    </location>
    <ligand>
        <name>substrate</name>
    </ligand>
</feature>
<feature type="binding site" evidence="7">
    <location>
        <position position="189"/>
    </location>
    <ligand>
        <name>substrate</name>
    </ligand>
</feature>
<dbReference type="HAMAP" id="MF_00313">
    <property type="entry name" value="Glutaminase"/>
    <property type="match status" value="1"/>
</dbReference>
<comment type="similarity">
    <text evidence="1 7">Belongs to the glutaminase family.</text>
</comment>
<dbReference type="InterPro" id="IPR015868">
    <property type="entry name" value="Glutaminase"/>
</dbReference>
<evidence type="ECO:0000259" key="9">
    <source>
        <dbReference type="PROSITE" id="PS50801"/>
    </source>
</evidence>
<dbReference type="InterPro" id="IPR018490">
    <property type="entry name" value="cNMP-bd_dom_sf"/>
</dbReference>
<evidence type="ECO:0000256" key="6">
    <source>
        <dbReference type="ARBA" id="ARBA00070405"/>
    </source>
</evidence>
<dbReference type="FunFam" id="3.40.710.10:FF:000005">
    <property type="entry name" value="Glutaminase"/>
    <property type="match status" value="1"/>
</dbReference>
<dbReference type="CDD" id="cd00038">
    <property type="entry name" value="CAP_ED"/>
    <property type="match status" value="1"/>
</dbReference>
<dbReference type="Proteomes" id="UP000195913">
    <property type="component" value="Unassembled WGS sequence"/>
</dbReference>
<dbReference type="EMBL" id="FUHW01000001">
    <property type="protein sequence ID" value="SJM45465.1"/>
    <property type="molecule type" value="Genomic_DNA"/>
</dbReference>
<sequence length="612" mass="66379">MQSPIESYLRRLHTELSSLRDGTPYQDIPATSHGNPDDFAICLATVDGYVYEVGDADTEFSIQSVSKPFTYGLALEDLGPEAVDEKIDVEPSGDAFNEISLSEGTGRPANAMINAGAIAATSLIKGSGGRQGFERILSTYSDFAGRQLKVRESIYRSEIRTGHRNRAMANLLRSFDVIEHDPEKALRNYFRQCSVMVNARDLALMAATLANGGTQPVTGKEVMGIDSVQRVLSVMMTCGMYDDAGSWTSAVGMPAKSGVGGGLLAVLPGQLGLAVYSPPLNEHGSSVRGVAASERMATDMELHFVRAARMGRSVISERYDLTEAPSGVRHNDDAAAVLEEHGHRAQILELNGDLLFAGAESMVRAISSLPEEAELVILDVRRVDEVGDVALTMLAEVRDGLVAEKRRLILIETEGVIADAMTAGRNDVPVFGTRNDAAEWAEEWIIALHGGPGLVPDVVHLPDFPAVAPLDPEQITELEALMEERTYDDGQVIRRVGQKFGGVYFILSGKVATTSTQQGHRFRHATLGAGMTFGEIALGGDRGQSLRVTAEGRVQLKVLPAEAIARVEEHDPSLALSFWKAVARDAYTRVEQSFREAAVRERDQTFHDETNR</sequence>
<proteinExistence type="inferred from homology"/>
<comment type="catalytic activity">
    <reaction evidence="5 7">
        <text>L-glutamine + H2O = L-glutamate + NH4(+)</text>
        <dbReference type="Rhea" id="RHEA:15889"/>
        <dbReference type="ChEBI" id="CHEBI:15377"/>
        <dbReference type="ChEBI" id="CHEBI:28938"/>
        <dbReference type="ChEBI" id="CHEBI:29985"/>
        <dbReference type="ChEBI" id="CHEBI:58359"/>
        <dbReference type="EC" id="3.5.1.2"/>
    </reaction>
</comment>
<dbReference type="PROSITE" id="PS50801">
    <property type="entry name" value="STAS"/>
    <property type="match status" value="1"/>
</dbReference>
<protein>
    <recommendedName>
        <fullName evidence="6 7">Glutaminase</fullName>
        <ecNumber evidence="3 7">3.5.1.2</ecNumber>
    </recommendedName>
</protein>
<dbReference type="Gene3D" id="3.30.750.24">
    <property type="entry name" value="STAS domain"/>
    <property type="match status" value="1"/>
</dbReference>
<dbReference type="AlphaFoldDB" id="A0A1R4EPC6"/>
<evidence type="ECO:0000313" key="10">
    <source>
        <dbReference type="EMBL" id="SJM45465.1"/>
    </source>
</evidence>
<dbReference type="GO" id="GO:0006537">
    <property type="term" value="P:glutamate biosynthetic process"/>
    <property type="evidence" value="ECO:0007669"/>
    <property type="project" value="TreeGrafter"/>
</dbReference>
<feature type="domain" description="Cyclic nucleotide-binding" evidence="8">
    <location>
        <begin position="466"/>
        <end position="567"/>
    </location>
</feature>
<dbReference type="GO" id="GO:0006543">
    <property type="term" value="P:L-glutamine catabolic process"/>
    <property type="evidence" value="ECO:0007669"/>
    <property type="project" value="TreeGrafter"/>
</dbReference>
<evidence type="ECO:0000256" key="5">
    <source>
        <dbReference type="ARBA" id="ARBA00049534"/>
    </source>
</evidence>
<feature type="domain" description="STAS" evidence="9">
    <location>
        <begin position="347"/>
        <end position="411"/>
    </location>
</feature>
<feature type="binding site" evidence="7">
    <location>
        <position position="64"/>
    </location>
    <ligand>
        <name>substrate</name>
    </ligand>
</feature>
<dbReference type="SUPFAM" id="SSF52091">
    <property type="entry name" value="SpoIIaa-like"/>
    <property type="match status" value="1"/>
</dbReference>
<dbReference type="PANTHER" id="PTHR12544">
    <property type="entry name" value="GLUTAMINASE"/>
    <property type="match status" value="1"/>
</dbReference>
<dbReference type="InterPro" id="IPR014710">
    <property type="entry name" value="RmlC-like_jellyroll"/>
</dbReference>
<dbReference type="Gene3D" id="3.40.710.10">
    <property type="entry name" value="DD-peptidase/beta-lactamase superfamily"/>
    <property type="match status" value="1"/>
</dbReference>
<dbReference type="EC" id="3.5.1.2" evidence="3 7"/>
<reference evidence="10 11" key="1">
    <citation type="submission" date="2017-02" db="EMBL/GenBank/DDBJ databases">
        <authorList>
            <person name="Peterson S.W."/>
        </authorList>
    </citation>
    <scope>NUCLEOTIDE SEQUENCE [LARGE SCALE GENOMIC DNA]</scope>
    <source>
        <strain evidence="10 11">B Ar 00.02</strain>
    </source>
</reference>
<dbReference type="InterPro" id="IPR000595">
    <property type="entry name" value="cNMP-bd_dom"/>
</dbReference>
<keyword evidence="11" id="KW-1185">Reference proteome</keyword>
<feature type="binding site" evidence="7">
    <location>
        <position position="241"/>
    </location>
    <ligand>
        <name>substrate</name>
    </ligand>
</feature>
<gene>
    <name evidence="7" type="primary">glsA</name>
    <name evidence="10" type="ORF">FM101_00040</name>
</gene>
<evidence type="ECO:0000256" key="3">
    <source>
        <dbReference type="ARBA" id="ARBA00012918"/>
    </source>
</evidence>
<organism evidence="10 11">
    <name type="scientific">Arthrobacter rhombi</name>
    <dbReference type="NCBI Taxonomy" id="71253"/>
    <lineage>
        <taxon>Bacteria</taxon>
        <taxon>Bacillati</taxon>
        <taxon>Actinomycetota</taxon>
        <taxon>Actinomycetes</taxon>
        <taxon>Micrococcales</taxon>
        <taxon>Micrococcaceae</taxon>
        <taxon>Arthrobacter</taxon>
    </lineage>
</organism>
<dbReference type="PROSITE" id="PS50042">
    <property type="entry name" value="CNMP_BINDING_3"/>
    <property type="match status" value="1"/>
</dbReference>
<name>A0A1R4EPC6_9MICC</name>
<dbReference type="GO" id="GO:0004359">
    <property type="term" value="F:glutaminase activity"/>
    <property type="evidence" value="ECO:0007669"/>
    <property type="project" value="UniProtKB-UniRule"/>
</dbReference>
<evidence type="ECO:0000256" key="4">
    <source>
        <dbReference type="ARBA" id="ARBA00022801"/>
    </source>
</evidence>
<keyword evidence="7" id="KW-0007">Acetylation</keyword>
<comment type="subunit">
    <text evidence="2 7">Homotetramer.</text>
</comment>
<feature type="binding site" evidence="7">
    <location>
        <position position="158"/>
    </location>
    <ligand>
        <name>substrate</name>
    </ligand>
</feature>
<keyword evidence="4 7" id="KW-0378">Hydrolase</keyword>